<dbReference type="AlphaFoldDB" id="A0AB35IWP0"/>
<sequence length="110" mass="12176">MFFHILLGFFTAFFGLAFALLHLLASLSEVKKGNHTLGNTILLIGSSLATLSLILYFFLPIVALVLWLIGCGLICYGAYWNGKHKENFHPAHHLIRIGTVLLLTILLALL</sequence>
<evidence type="ECO:0000256" key="1">
    <source>
        <dbReference type="SAM" id="Phobius"/>
    </source>
</evidence>
<dbReference type="EMBL" id="JAQMJO010000005">
    <property type="protein sequence ID" value="MDB8606166.1"/>
    <property type="molecule type" value="Genomic_DNA"/>
</dbReference>
<feature type="transmembrane region" description="Helical" evidence="1">
    <location>
        <begin position="64"/>
        <end position="81"/>
    </location>
</feature>
<feature type="transmembrane region" description="Helical" evidence="1">
    <location>
        <begin position="37"/>
        <end position="58"/>
    </location>
</feature>
<name>A0AB35IWP0_STRSL</name>
<keyword evidence="1" id="KW-0812">Transmembrane</keyword>
<comment type="caution">
    <text evidence="2">The sequence shown here is derived from an EMBL/GenBank/DDBJ whole genome shotgun (WGS) entry which is preliminary data.</text>
</comment>
<evidence type="ECO:0000313" key="3">
    <source>
        <dbReference type="Proteomes" id="UP001212483"/>
    </source>
</evidence>
<reference evidence="2" key="1">
    <citation type="submission" date="2023-01" db="EMBL/GenBank/DDBJ databases">
        <title>Human gut microbiome strain richness.</title>
        <authorList>
            <person name="Chen-Liaw A."/>
        </authorList>
    </citation>
    <scope>NUCLEOTIDE SEQUENCE</scope>
    <source>
        <strain evidence="2">1001283st1_B9_1001283B150217_161031</strain>
    </source>
</reference>
<protein>
    <submittedName>
        <fullName evidence="2">Glucuronide permease</fullName>
    </submittedName>
</protein>
<proteinExistence type="predicted"/>
<organism evidence="2 3">
    <name type="scientific">Streptococcus salivarius</name>
    <dbReference type="NCBI Taxonomy" id="1304"/>
    <lineage>
        <taxon>Bacteria</taxon>
        <taxon>Bacillati</taxon>
        <taxon>Bacillota</taxon>
        <taxon>Bacilli</taxon>
        <taxon>Lactobacillales</taxon>
        <taxon>Streptococcaceae</taxon>
        <taxon>Streptococcus</taxon>
    </lineage>
</organism>
<feature type="transmembrane region" description="Helical" evidence="1">
    <location>
        <begin position="93"/>
        <end position="109"/>
    </location>
</feature>
<keyword evidence="1" id="KW-0472">Membrane</keyword>
<dbReference type="RefSeq" id="WP_049545490.1">
    <property type="nucleotide sequence ID" value="NZ_JADMUM010000056.1"/>
</dbReference>
<dbReference type="Proteomes" id="UP001212483">
    <property type="component" value="Unassembled WGS sequence"/>
</dbReference>
<evidence type="ECO:0000313" key="2">
    <source>
        <dbReference type="EMBL" id="MDB8606166.1"/>
    </source>
</evidence>
<feature type="transmembrane region" description="Helical" evidence="1">
    <location>
        <begin position="6"/>
        <end position="25"/>
    </location>
</feature>
<accession>A0AB35IWP0</accession>
<gene>
    <name evidence="2" type="ORF">PNU22_06725</name>
</gene>
<keyword evidence="1" id="KW-1133">Transmembrane helix</keyword>